<dbReference type="Gene3D" id="1.20.120.450">
    <property type="entry name" value="dinb family like domain"/>
    <property type="match status" value="1"/>
</dbReference>
<comment type="caution">
    <text evidence="2">The sequence shown here is derived from an EMBL/GenBank/DDBJ whole genome shotgun (WGS) entry which is preliminary data.</text>
</comment>
<dbReference type="Pfam" id="PF12867">
    <property type="entry name" value="DinB_2"/>
    <property type="match status" value="1"/>
</dbReference>
<protein>
    <submittedName>
        <fullName evidence="2">DinB family protein</fullName>
    </submittedName>
</protein>
<reference evidence="2 3" key="1">
    <citation type="submission" date="2021-03" db="EMBL/GenBank/DDBJ databases">
        <authorList>
            <person name="Grouzdev D.S."/>
        </authorList>
    </citation>
    <scope>NUCLEOTIDE SEQUENCE [LARGE SCALE GENOMIC DNA]</scope>
    <source>
        <strain evidence="2 3">M50-1</strain>
    </source>
</reference>
<dbReference type="InterPro" id="IPR024775">
    <property type="entry name" value="DinB-like"/>
</dbReference>
<dbReference type="InterPro" id="IPR034660">
    <property type="entry name" value="DinB/YfiT-like"/>
</dbReference>
<keyword evidence="3" id="KW-1185">Reference proteome</keyword>
<dbReference type="EMBL" id="SIJK02000001">
    <property type="protein sequence ID" value="MBP1464282.1"/>
    <property type="molecule type" value="Genomic_DNA"/>
</dbReference>
<name>A0ABS4D4B5_9CHLR</name>
<dbReference type="Proteomes" id="UP001193081">
    <property type="component" value="Unassembled WGS sequence"/>
</dbReference>
<gene>
    <name evidence="2" type="ORF">EYB53_001040</name>
</gene>
<feature type="domain" description="DinB-like" evidence="1">
    <location>
        <begin position="12"/>
        <end position="146"/>
    </location>
</feature>
<evidence type="ECO:0000313" key="2">
    <source>
        <dbReference type="EMBL" id="MBP1464282.1"/>
    </source>
</evidence>
<dbReference type="SUPFAM" id="SSF109854">
    <property type="entry name" value="DinB/YfiT-like putative metalloenzymes"/>
    <property type="match status" value="1"/>
</dbReference>
<evidence type="ECO:0000313" key="3">
    <source>
        <dbReference type="Proteomes" id="UP001193081"/>
    </source>
</evidence>
<dbReference type="RefSeq" id="WP_135475811.1">
    <property type="nucleotide sequence ID" value="NZ_SIJK02000001.1"/>
</dbReference>
<sequence>MEIEHFVQQMLANAERIRSLVQVVPSSQARWKPDEASWSILEVVGHLYDEERLDFRVRLDFTLHRPGEPWPAINPQGWVQEHHYNEGDLQESLGGFLATREDSVRWLRGLSSPNWTAVYEAPFGQIRAGDLLAAWVAHDLLHMRQLVELHWGYLVGGVKPYQVQYAGEW</sequence>
<accession>A0ABS4D4B5</accession>
<evidence type="ECO:0000259" key="1">
    <source>
        <dbReference type="Pfam" id="PF12867"/>
    </source>
</evidence>
<organism evidence="2 3">
    <name type="scientific">Candidatus Chloroploca mongolica</name>
    <dbReference type="NCBI Taxonomy" id="2528176"/>
    <lineage>
        <taxon>Bacteria</taxon>
        <taxon>Bacillati</taxon>
        <taxon>Chloroflexota</taxon>
        <taxon>Chloroflexia</taxon>
        <taxon>Chloroflexales</taxon>
        <taxon>Chloroflexineae</taxon>
        <taxon>Oscillochloridaceae</taxon>
        <taxon>Candidatus Chloroploca</taxon>
    </lineage>
</organism>
<proteinExistence type="predicted"/>